<dbReference type="SUPFAM" id="SSF52374">
    <property type="entry name" value="Nucleotidylyl transferase"/>
    <property type="match status" value="1"/>
</dbReference>
<evidence type="ECO:0000256" key="2">
    <source>
        <dbReference type="ARBA" id="ARBA00005019"/>
    </source>
</evidence>
<sequence length="223" mass="24669">MGLRPVTGVLGGTFDPIHLGHLHVAEQAAAILGLETVLLMPSARPPHKLTGHVTGNRHRLSMLRLAVDSRPVLTVSTLEYDRHGLSYTIDTLRSLRTGDRPVDPVFLIGGDVLAELHTWKEYRSILTEFDLAVIRRPEDPRDGDRLDPEVRRRLVDYPVADPDLQPAPGRGGRIFRLEVDPVPISSTAVRRAAAIGAPIHGLVPLSVAKYIQDHQLYRREAPP</sequence>
<dbReference type="GO" id="GO:0005524">
    <property type="term" value="F:ATP binding"/>
    <property type="evidence" value="ECO:0007669"/>
    <property type="project" value="UniProtKB-KW"/>
</dbReference>
<evidence type="ECO:0000313" key="14">
    <source>
        <dbReference type="Proteomes" id="UP000648239"/>
    </source>
</evidence>
<dbReference type="InterPro" id="IPR005248">
    <property type="entry name" value="NadD/NMNAT"/>
</dbReference>
<dbReference type="Pfam" id="PF01467">
    <property type="entry name" value="CTP_transf_like"/>
    <property type="match status" value="1"/>
</dbReference>
<dbReference type="InterPro" id="IPR004821">
    <property type="entry name" value="Cyt_trans-like"/>
</dbReference>
<evidence type="ECO:0000256" key="8">
    <source>
        <dbReference type="ARBA" id="ARBA00022840"/>
    </source>
</evidence>
<dbReference type="EC" id="2.7.7.18" evidence="11"/>
<evidence type="ECO:0000256" key="4">
    <source>
        <dbReference type="ARBA" id="ARBA00022642"/>
    </source>
</evidence>
<keyword evidence="5 11" id="KW-0808">Transferase</keyword>
<evidence type="ECO:0000256" key="3">
    <source>
        <dbReference type="ARBA" id="ARBA00009014"/>
    </source>
</evidence>
<accession>A0A8J7CKQ6</accession>
<dbReference type="Gene3D" id="3.40.50.620">
    <property type="entry name" value="HUPs"/>
    <property type="match status" value="1"/>
</dbReference>
<dbReference type="UniPathway" id="UPA00253">
    <property type="reaction ID" value="UER00332"/>
</dbReference>
<dbReference type="GO" id="GO:0004515">
    <property type="term" value="F:nicotinate-nucleotide adenylyltransferase activity"/>
    <property type="evidence" value="ECO:0007669"/>
    <property type="project" value="UniProtKB-UniRule"/>
</dbReference>
<comment type="caution">
    <text evidence="13">The sequence shown here is derived from an EMBL/GenBank/DDBJ whole genome shotgun (WGS) entry which is preliminary data.</text>
</comment>
<keyword evidence="4 11" id="KW-0662">Pyridine nucleotide biosynthesis</keyword>
<evidence type="ECO:0000256" key="10">
    <source>
        <dbReference type="ARBA" id="ARBA00048721"/>
    </source>
</evidence>
<dbReference type="GO" id="GO:0009435">
    <property type="term" value="P:NAD+ biosynthetic process"/>
    <property type="evidence" value="ECO:0007669"/>
    <property type="project" value="UniProtKB-UniRule"/>
</dbReference>
<keyword evidence="9 11" id="KW-0520">NAD</keyword>
<evidence type="ECO:0000256" key="1">
    <source>
        <dbReference type="ARBA" id="ARBA00002324"/>
    </source>
</evidence>
<dbReference type="NCBIfam" id="TIGR00125">
    <property type="entry name" value="cyt_tran_rel"/>
    <property type="match status" value="1"/>
</dbReference>
<dbReference type="PANTHER" id="PTHR39321:SF3">
    <property type="entry name" value="PHOSPHOPANTETHEINE ADENYLYLTRANSFERASE"/>
    <property type="match status" value="1"/>
</dbReference>
<dbReference type="Proteomes" id="UP000648239">
    <property type="component" value="Unassembled WGS sequence"/>
</dbReference>
<comment type="pathway">
    <text evidence="2 11">Cofactor biosynthesis; NAD(+) biosynthesis; deamido-NAD(+) from nicotinate D-ribonucleotide: step 1/1.</text>
</comment>
<reference evidence="13 14" key="1">
    <citation type="submission" date="2020-08" db="EMBL/GenBank/DDBJ databases">
        <title>Acidobacteriota in marine sediments use diverse sulfur dissimilation pathways.</title>
        <authorList>
            <person name="Wasmund K."/>
        </authorList>
    </citation>
    <scope>NUCLEOTIDE SEQUENCE [LARGE SCALE GENOMIC DNA]</scope>
    <source>
        <strain evidence="13">MAG AM4</strain>
    </source>
</reference>
<proteinExistence type="inferred from homology"/>
<evidence type="ECO:0000256" key="11">
    <source>
        <dbReference type="HAMAP-Rule" id="MF_00244"/>
    </source>
</evidence>
<comment type="similarity">
    <text evidence="3 11">Belongs to the NadD family.</text>
</comment>
<organism evidence="13 14">
    <name type="scientific">Candidatus Polarisedimenticola svalbardensis</name>
    <dbReference type="NCBI Taxonomy" id="2886004"/>
    <lineage>
        <taxon>Bacteria</taxon>
        <taxon>Pseudomonadati</taxon>
        <taxon>Acidobacteriota</taxon>
        <taxon>Candidatus Polarisedimenticolia</taxon>
        <taxon>Candidatus Polarisedimenticolales</taxon>
        <taxon>Candidatus Polarisedimenticolaceae</taxon>
        <taxon>Candidatus Polarisedimenticola</taxon>
    </lineage>
</organism>
<evidence type="ECO:0000259" key="12">
    <source>
        <dbReference type="Pfam" id="PF01467"/>
    </source>
</evidence>
<evidence type="ECO:0000256" key="5">
    <source>
        <dbReference type="ARBA" id="ARBA00022679"/>
    </source>
</evidence>
<dbReference type="EMBL" id="JACXWD010000010">
    <property type="protein sequence ID" value="MBD3867468.1"/>
    <property type="molecule type" value="Genomic_DNA"/>
</dbReference>
<dbReference type="NCBIfam" id="NF000840">
    <property type="entry name" value="PRK00071.1-3"/>
    <property type="match status" value="1"/>
</dbReference>
<dbReference type="HAMAP" id="MF_00244">
    <property type="entry name" value="NaMN_adenylyltr"/>
    <property type="match status" value="1"/>
</dbReference>
<evidence type="ECO:0000313" key="13">
    <source>
        <dbReference type="EMBL" id="MBD3867468.1"/>
    </source>
</evidence>
<keyword evidence="8 11" id="KW-0067">ATP-binding</keyword>
<evidence type="ECO:0000256" key="7">
    <source>
        <dbReference type="ARBA" id="ARBA00022741"/>
    </source>
</evidence>
<dbReference type="AlphaFoldDB" id="A0A8J7CKQ6"/>
<dbReference type="NCBIfam" id="TIGR00482">
    <property type="entry name" value="nicotinate (nicotinamide) nucleotide adenylyltransferase"/>
    <property type="match status" value="1"/>
</dbReference>
<name>A0A8J7CKQ6_9BACT</name>
<dbReference type="InterPro" id="IPR014729">
    <property type="entry name" value="Rossmann-like_a/b/a_fold"/>
</dbReference>
<protein>
    <recommendedName>
        <fullName evidence="11">Probable nicotinate-nucleotide adenylyltransferase</fullName>
        <ecNumber evidence="11">2.7.7.18</ecNumber>
    </recommendedName>
    <alternativeName>
        <fullName evidence="11">Deamido-NAD(+) diphosphorylase</fullName>
    </alternativeName>
    <alternativeName>
        <fullName evidence="11">Deamido-NAD(+) pyrophosphorylase</fullName>
    </alternativeName>
    <alternativeName>
        <fullName evidence="11">Nicotinate mononucleotide adenylyltransferase</fullName>
        <shortName evidence="11">NaMN adenylyltransferase</shortName>
    </alternativeName>
</protein>
<comment type="catalytic activity">
    <reaction evidence="10 11">
        <text>nicotinate beta-D-ribonucleotide + ATP + H(+) = deamido-NAD(+) + diphosphate</text>
        <dbReference type="Rhea" id="RHEA:22860"/>
        <dbReference type="ChEBI" id="CHEBI:15378"/>
        <dbReference type="ChEBI" id="CHEBI:30616"/>
        <dbReference type="ChEBI" id="CHEBI:33019"/>
        <dbReference type="ChEBI" id="CHEBI:57502"/>
        <dbReference type="ChEBI" id="CHEBI:58437"/>
        <dbReference type="EC" id="2.7.7.18"/>
    </reaction>
</comment>
<comment type="function">
    <text evidence="1 11">Catalyzes the reversible adenylation of nicotinate mononucleotide (NaMN) to nicotinic acid adenine dinucleotide (NaAD).</text>
</comment>
<keyword evidence="6 11" id="KW-0548">Nucleotidyltransferase</keyword>
<keyword evidence="7 11" id="KW-0547">Nucleotide-binding</keyword>
<evidence type="ECO:0000256" key="9">
    <source>
        <dbReference type="ARBA" id="ARBA00023027"/>
    </source>
</evidence>
<gene>
    <name evidence="11 13" type="primary">nadD</name>
    <name evidence="13" type="ORF">IFK94_05005</name>
</gene>
<feature type="domain" description="Cytidyltransferase-like" evidence="12">
    <location>
        <begin position="9"/>
        <end position="191"/>
    </location>
</feature>
<dbReference type="PANTHER" id="PTHR39321">
    <property type="entry name" value="NICOTINATE-NUCLEOTIDE ADENYLYLTRANSFERASE-RELATED"/>
    <property type="match status" value="1"/>
</dbReference>
<dbReference type="CDD" id="cd02165">
    <property type="entry name" value="NMNAT"/>
    <property type="match status" value="1"/>
</dbReference>
<evidence type="ECO:0000256" key="6">
    <source>
        <dbReference type="ARBA" id="ARBA00022695"/>
    </source>
</evidence>